<dbReference type="InterPro" id="IPR037120">
    <property type="entry name" value="Haem_peroxidase_sf_animal"/>
</dbReference>
<keyword evidence="3" id="KW-1185">Reference proteome</keyword>
<dbReference type="Gene3D" id="1.10.640.10">
    <property type="entry name" value="Haem peroxidase domain superfamily, animal type"/>
    <property type="match status" value="1"/>
</dbReference>
<dbReference type="PANTHER" id="PTHR11475:SF134">
    <property type="entry name" value="LD42267P"/>
    <property type="match status" value="1"/>
</dbReference>
<protein>
    <submittedName>
        <fullName evidence="2">Uncharacterized protein</fullName>
    </submittedName>
</protein>
<dbReference type="VEuPathDB" id="VectorBase:AALB009527"/>
<dbReference type="GO" id="GO:0004601">
    <property type="term" value="F:peroxidase activity"/>
    <property type="evidence" value="ECO:0007669"/>
    <property type="project" value="UniProtKB-KW"/>
</dbReference>
<reference evidence="2" key="2">
    <citation type="submission" date="2022-08" db="UniProtKB">
        <authorList>
            <consortium name="EnsemblMetazoa"/>
        </authorList>
    </citation>
    <scope>IDENTIFICATION</scope>
    <source>
        <strain evidence="2">STECLA/ALBI9_A</strain>
    </source>
</reference>
<proteinExistence type="predicted"/>
<dbReference type="STRING" id="7167.A0A182FSJ7"/>
<evidence type="ECO:0000313" key="3">
    <source>
        <dbReference type="Proteomes" id="UP000069272"/>
    </source>
</evidence>
<dbReference type="InterPro" id="IPR010255">
    <property type="entry name" value="Haem_peroxidase_sf"/>
</dbReference>
<organism evidence="2 3">
    <name type="scientific">Anopheles albimanus</name>
    <name type="common">New world malaria mosquito</name>
    <dbReference type="NCBI Taxonomy" id="7167"/>
    <lineage>
        <taxon>Eukaryota</taxon>
        <taxon>Metazoa</taxon>
        <taxon>Ecdysozoa</taxon>
        <taxon>Arthropoda</taxon>
        <taxon>Hexapoda</taxon>
        <taxon>Insecta</taxon>
        <taxon>Pterygota</taxon>
        <taxon>Neoptera</taxon>
        <taxon>Endopterygota</taxon>
        <taxon>Diptera</taxon>
        <taxon>Nematocera</taxon>
        <taxon>Culicoidea</taxon>
        <taxon>Culicidae</taxon>
        <taxon>Anophelinae</taxon>
        <taxon>Anopheles</taxon>
    </lineage>
</organism>
<keyword evidence="1" id="KW-0575">Peroxidase</keyword>
<evidence type="ECO:0000256" key="1">
    <source>
        <dbReference type="ARBA" id="ARBA00022559"/>
    </source>
</evidence>
<dbReference type="PROSITE" id="PS50292">
    <property type="entry name" value="PEROXIDASE_3"/>
    <property type="match status" value="1"/>
</dbReference>
<dbReference type="GO" id="GO:0006979">
    <property type="term" value="P:response to oxidative stress"/>
    <property type="evidence" value="ECO:0007669"/>
    <property type="project" value="InterPro"/>
</dbReference>
<dbReference type="PANTHER" id="PTHR11475">
    <property type="entry name" value="OXIDASE/PEROXIDASE"/>
    <property type="match status" value="1"/>
</dbReference>
<name>A0A182FSJ7_ANOAL</name>
<dbReference type="InterPro" id="IPR019791">
    <property type="entry name" value="Haem_peroxidase_animal"/>
</dbReference>
<keyword evidence="1" id="KW-0560">Oxidoreductase</keyword>
<reference evidence="2 3" key="1">
    <citation type="journal article" date="2017" name="G3 (Bethesda)">
        <title>The Physical Genome Mapping of Anopheles albimanus Corrected Scaffold Misassemblies and Identified Interarm Rearrangements in Genus Anopheles.</title>
        <authorList>
            <person name="Artemov G.N."/>
            <person name="Peery A.N."/>
            <person name="Jiang X."/>
            <person name="Tu Z."/>
            <person name="Stegniy V.N."/>
            <person name="Sharakhova M.V."/>
            <person name="Sharakhov I.V."/>
        </authorList>
    </citation>
    <scope>NUCLEOTIDE SEQUENCE [LARGE SCALE GENOMIC DNA]</scope>
    <source>
        <strain evidence="2 3">ALBI9_A</strain>
    </source>
</reference>
<dbReference type="SUPFAM" id="SSF48113">
    <property type="entry name" value="Heme-dependent peroxidases"/>
    <property type="match status" value="1"/>
</dbReference>
<dbReference type="Pfam" id="PF03098">
    <property type="entry name" value="An_peroxidase"/>
    <property type="match status" value="1"/>
</dbReference>
<dbReference type="VEuPathDB" id="VectorBase:AALB20_028493"/>
<accession>A0A182FSJ7</accession>
<evidence type="ECO:0000313" key="2">
    <source>
        <dbReference type="EnsemblMetazoa" id="AALB009527-PA"/>
    </source>
</evidence>
<dbReference type="EnsemblMetazoa" id="AALB009527-RA">
    <property type="protein sequence ID" value="AALB009527-PA"/>
    <property type="gene ID" value="AALB009527"/>
</dbReference>
<dbReference type="AlphaFoldDB" id="A0A182FSJ7"/>
<sequence>ISTRPGGRGESYLHELVLLPSLSPEKGHWDGYRFYIPKLKVRYDLPDVAEQYDGYNRVCGYETPCAYENSCPNLGCLNELEKEAYIKAVAELLSNEEKSKCKSYLVSEEEFDHGFFQTAEITDEEYRGVQQTLITDKFLKTLVQKVGKCPVKNLLEGKCSGNVTLPSCLGEKQIKCNPDYPYRTYDGTCNNLHHATWGSRGRPLKHPIAPCYSDAVSKPARSIFNAPLPQNRKLVREVASTLEQIGARSSAKISMFLVFLSELVNTDMIGRATKRVRHPTAGFRGCTADGSDRSACVSTLSNPLRVLPKDDCFDPIGVGCLNFSPQENSNDQCELKHVGQRNAESSYLDLSSVYGKQPSYDSNGKLELFTCGGTRPIVESEPSSVQFFALGGLFGQLHNYCVDQVRSCGQSKGPVEERCRAFTIGVYQKIIYEQLLPFLFGEQFYSQCGFDCEYNPHVEASVSQLYKSAAGRFQHIWIPETLFYMPNGDRRSLPFHEFFHNTEKYDCNGVLAGAVESPISINRFTDAYQCLFYSVDGKRGTCLTCIDLARNREAGLCPLLTYKHYLEELFGEQDSSKCYSNFEDLQDMFNPEIIKLMKNMYHSPADIDAMFCNLDRRLPSGASLPKFVAQATCLEFKRLKCTDRFFYTRNPNLGEGARKLISNLDLTVLLALFTNLHEVPTQPLIVDSTKVEAAK</sequence>
<dbReference type="Proteomes" id="UP000069272">
    <property type="component" value="Chromosome 2R"/>
</dbReference>
<dbReference type="GO" id="GO:0020037">
    <property type="term" value="F:heme binding"/>
    <property type="evidence" value="ECO:0007669"/>
    <property type="project" value="InterPro"/>
</dbReference>